<protein>
    <recommendedName>
        <fullName evidence="3">histidine kinase</fullName>
        <ecNumber evidence="3">2.7.13.3</ecNumber>
    </recommendedName>
</protein>
<dbReference type="InterPro" id="IPR005467">
    <property type="entry name" value="His_kinase_dom"/>
</dbReference>
<keyword evidence="13" id="KW-0902">Two-component regulatory system</keyword>
<evidence type="ECO:0000259" key="17">
    <source>
        <dbReference type="PROSITE" id="PS50885"/>
    </source>
</evidence>
<evidence type="ECO:0000256" key="8">
    <source>
        <dbReference type="ARBA" id="ARBA00022692"/>
    </source>
</evidence>
<dbReference type="OrthoDB" id="9806130at2"/>
<accession>A0A0R0AMT1</accession>
<evidence type="ECO:0000259" key="16">
    <source>
        <dbReference type="PROSITE" id="PS50109"/>
    </source>
</evidence>
<dbReference type="InterPro" id="IPR004358">
    <property type="entry name" value="Sig_transdc_His_kin-like_C"/>
</dbReference>
<evidence type="ECO:0000256" key="11">
    <source>
        <dbReference type="ARBA" id="ARBA00022840"/>
    </source>
</evidence>
<evidence type="ECO:0000313" key="19">
    <source>
        <dbReference type="Proteomes" id="UP000051802"/>
    </source>
</evidence>
<evidence type="ECO:0000313" key="18">
    <source>
        <dbReference type="EMBL" id="KRG45961.1"/>
    </source>
</evidence>
<evidence type="ECO:0000256" key="15">
    <source>
        <dbReference type="SAM" id="Phobius"/>
    </source>
</evidence>
<keyword evidence="14 15" id="KW-0472">Membrane</keyword>
<keyword evidence="6" id="KW-0597">Phosphoprotein</keyword>
<evidence type="ECO:0000256" key="7">
    <source>
        <dbReference type="ARBA" id="ARBA00022679"/>
    </source>
</evidence>
<dbReference type="GO" id="GO:0005886">
    <property type="term" value="C:plasma membrane"/>
    <property type="evidence" value="ECO:0007669"/>
    <property type="project" value="UniProtKB-SubCell"/>
</dbReference>
<evidence type="ECO:0000256" key="5">
    <source>
        <dbReference type="ARBA" id="ARBA00022519"/>
    </source>
</evidence>
<dbReference type="PROSITE" id="PS50109">
    <property type="entry name" value="HIS_KIN"/>
    <property type="match status" value="1"/>
</dbReference>
<dbReference type="RefSeq" id="WP_057645253.1">
    <property type="nucleotide sequence ID" value="NZ_LLXU01000058.1"/>
</dbReference>
<dbReference type="PANTHER" id="PTHR44936">
    <property type="entry name" value="SENSOR PROTEIN CREC"/>
    <property type="match status" value="1"/>
</dbReference>
<dbReference type="Pfam" id="PF02518">
    <property type="entry name" value="HATPase_c"/>
    <property type="match status" value="1"/>
</dbReference>
<dbReference type="PROSITE" id="PS50885">
    <property type="entry name" value="HAMP"/>
    <property type="match status" value="1"/>
</dbReference>
<keyword evidence="4" id="KW-1003">Cell membrane</keyword>
<evidence type="ECO:0000256" key="1">
    <source>
        <dbReference type="ARBA" id="ARBA00000085"/>
    </source>
</evidence>
<dbReference type="InterPro" id="IPR050980">
    <property type="entry name" value="2C_sensor_his_kinase"/>
</dbReference>
<dbReference type="SMART" id="SM00387">
    <property type="entry name" value="HATPase_c"/>
    <property type="match status" value="1"/>
</dbReference>
<dbReference type="GO" id="GO:0005524">
    <property type="term" value="F:ATP binding"/>
    <property type="evidence" value="ECO:0007669"/>
    <property type="project" value="UniProtKB-KW"/>
</dbReference>
<dbReference type="STRING" id="676599.ARC20_06015"/>
<keyword evidence="10" id="KW-0418">Kinase</keyword>
<evidence type="ECO:0000256" key="12">
    <source>
        <dbReference type="ARBA" id="ARBA00022989"/>
    </source>
</evidence>
<dbReference type="InterPro" id="IPR003661">
    <property type="entry name" value="HisK_dim/P_dom"/>
</dbReference>
<organism evidence="18 19">
    <name type="scientific">Stenotrophomonas panacihumi</name>
    <dbReference type="NCBI Taxonomy" id="676599"/>
    <lineage>
        <taxon>Bacteria</taxon>
        <taxon>Pseudomonadati</taxon>
        <taxon>Pseudomonadota</taxon>
        <taxon>Gammaproteobacteria</taxon>
        <taxon>Lysobacterales</taxon>
        <taxon>Lysobacteraceae</taxon>
        <taxon>Stenotrophomonas</taxon>
    </lineage>
</organism>
<dbReference type="Proteomes" id="UP000051802">
    <property type="component" value="Unassembled WGS sequence"/>
</dbReference>
<dbReference type="EC" id="2.7.13.3" evidence="3"/>
<dbReference type="InterPro" id="IPR036097">
    <property type="entry name" value="HisK_dim/P_sf"/>
</dbReference>
<dbReference type="Gene3D" id="1.10.287.130">
    <property type="match status" value="1"/>
</dbReference>
<dbReference type="SUPFAM" id="SSF47384">
    <property type="entry name" value="Homodimeric domain of signal transducing histidine kinase"/>
    <property type="match status" value="1"/>
</dbReference>
<reference evidence="18 19" key="1">
    <citation type="submission" date="2015-10" db="EMBL/GenBank/DDBJ databases">
        <title>Genome sequencing and analysis of members of genus Stenotrophomonas.</title>
        <authorList>
            <person name="Patil P.P."/>
            <person name="Midha S."/>
            <person name="Patil P.B."/>
        </authorList>
    </citation>
    <scope>NUCLEOTIDE SEQUENCE [LARGE SCALE GENOMIC DNA]</scope>
    <source>
        <strain evidence="18 19">JCM 16536</strain>
    </source>
</reference>
<keyword evidence="5" id="KW-0997">Cell inner membrane</keyword>
<comment type="catalytic activity">
    <reaction evidence="1">
        <text>ATP + protein L-histidine = ADP + protein N-phospho-L-histidine.</text>
        <dbReference type="EC" id="2.7.13.3"/>
    </reaction>
</comment>
<proteinExistence type="predicted"/>
<feature type="domain" description="Histidine kinase" evidence="16">
    <location>
        <begin position="224"/>
        <end position="417"/>
    </location>
</feature>
<dbReference type="SMART" id="SM00388">
    <property type="entry name" value="HisKA"/>
    <property type="match status" value="1"/>
</dbReference>
<keyword evidence="12 15" id="KW-1133">Transmembrane helix</keyword>
<evidence type="ECO:0000256" key="3">
    <source>
        <dbReference type="ARBA" id="ARBA00012438"/>
    </source>
</evidence>
<dbReference type="PANTHER" id="PTHR44936:SF5">
    <property type="entry name" value="SENSOR HISTIDINE KINASE ENVZ"/>
    <property type="match status" value="1"/>
</dbReference>
<dbReference type="InterPro" id="IPR036890">
    <property type="entry name" value="HATPase_C_sf"/>
</dbReference>
<keyword evidence="8 15" id="KW-0812">Transmembrane</keyword>
<sequence>MSRVLPRSVFGQLVLVLALVLVGAALWMVVLTREIALQSGGPQSMRALVGFADAAEDMARAQSPRVAVAWLRQAGLEVRTDAPGRAMPLVSRLGAMAGPRLAPGRSLRRERVAGDSRWWLGLATPTPMWVALRSDPPRAAGRWSLGMLVGCALLTWLAAAGFARRLVSPLRALARQAPALVQGEPLQALAPGAPREVDELATALARASSEAREVAAERAVMLAGISHDLRTPLTRLQYALALLPEVEPALREGMERDIVEIDAILSQFIAYARDGRDEAMQPLDLAGLCAGVLSASHGGWHVELPPQAPMSGRPIALARAVENLVGNAERHGAAPFTLALAADAAGWRIEVTDHGPGMDAAQAARAMQPFVHDARAGGAGLGLAIVERIARQHGGTLQLHAHSPNGLRAVLHLPSGTPA</sequence>
<evidence type="ECO:0000256" key="13">
    <source>
        <dbReference type="ARBA" id="ARBA00023012"/>
    </source>
</evidence>
<feature type="domain" description="HAMP" evidence="17">
    <location>
        <begin position="164"/>
        <end position="216"/>
    </location>
</feature>
<dbReference type="InterPro" id="IPR003660">
    <property type="entry name" value="HAMP_dom"/>
</dbReference>
<feature type="transmembrane region" description="Helical" evidence="15">
    <location>
        <begin position="12"/>
        <end position="31"/>
    </location>
</feature>
<evidence type="ECO:0000256" key="9">
    <source>
        <dbReference type="ARBA" id="ARBA00022741"/>
    </source>
</evidence>
<dbReference type="EMBL" id="LLXU01000058">
    <property type="protein sequence ID" value="KRG45961.1"/>
    <property type="molecule type" value="Genomic_DNA"/>
</dbReference>
<evidence type="ECO:0000256" key="6">
    <source>
        <dbReference type="ARBA" id="ARBA00022553"/>
    </source>
</evidence>
<evidence type="ECO:0000256" key="14">
    <source>
        <dbReference type="ARBA" id="ARBA00023136"/>
    </source>
</evidence>
<keyword evidence="19" id="KW-1185">Reference proteome</keyword>
<keyword evidence="7" id="KW-0808">Transferase</keyword>
<dbReference type="Pfam" id="PF00512">
    <property type="entry name" value="HisKA"/>
    <property type="match status" value="1"/>
</dbReference>
<name>A0A0R0AMT1_9GAMM</name>
<comment type="caution">
    <text evidence="18">The sequence shown here is derived from an EMBL/GenBank/DDBJ whole genome shotgun (WGS) entry which is preliminary data.</text>
</comment>
<dbReference type="Gene3D" id="3.30.565.10">
    <property type="entry name" value="Histidine kinase-like ATPase, C-terminal domain"/>
    <property type="match status" value="1"/>
</dbReference>
<dbReference type="GO" id="GO:0000155">
    <property type="term" value="F:phosphorelay sensor kinase activity"/>
    <property type="evidence" value="ECO:0007669"/>
    <property type="project" value="InterPro"/>
</dbReference>
<gene>
    <name evidence="18" type="ORF">ARC20_06015</name>
</gene>
<comment type="subcellular location">
    <subcellularLocation>
        <location evidence="2">Cell inner membrane</location>
        <topology evidence="2">Multi-pass membrane protein</topology>
    </subcellularLocation>
</comment>
<keyword evidence="9" id="KW-0547">Nucleotide-binding</keyword>
<dbReference type="AlphaFoldDB" id="A0A0R0AMT1"/>
<dbReference type="PRINTS" id="PR00344">
    <property type="entry name" value="BCTRLSENSOR"/>
</dbReference>
<dbReference type="InterPro" id="IPR003594">
    <property type="entry name" value="HATPase_dom"/>
</dbReference>
<dbReference type="SUPFAM" id="SSF55874">
    <property type="entry name" value="ATPase domain of HSP90 chaperone/DNA topoisomerase II/histidine kinase"/>
    <property type="match status" value="1"/>
</dbReference>
<evidence type="ECO:0000256" key="4">
    <source>
        <dbReference type="ARBA" id="ARBA00022475"/>
    </source>
</evidence>
<dbReference type="CDD" id="cd00082">
    <property type="entry name" value="HisKA"/>
    <property type="match status" value="1"/>
</dbReference>
<evidence type="ECO:0000256" key="10">
    <source>
        <dbReference type="ARBA" id="ARBA00022777"/>
    </source>
</evidence>
<evidence type="ECO:0000256" key="2">
    <source>
        <dbReference type="ARBA" id="ARBA00004429"/>
    </source>
</evidence>
<keyword evidence="11" id="KW-0067">ATP-binding</keyword>